<evidence type="ECO:0000256" key="4">
    <source>
        <dbReference type="ARBA" id="ARBA00022692"/>
    </source>
</evidence>
<reference evidence="8" key="2">
    <citation type="journal article" date="2023" name="IMA Fungus">
        <title>Comparative genomic study of the Penicillium genus elucidates a diverse pangenome and 15 lateral gene transfer events.</title>
        <authorList>
            <person name="Petersen C."/>
            <person name="Sorensen T."/>
            <person name="Nielsen M.R."/>
            <person name="Sondergaard T.E."/>
            <person name="Sorensen J.L."/>
            <person name="Fitzpatrick D.A."/>
            <person name="Frisvad J.C."/>
            <person name="Nielsen K.L."/>
        </authorList>
    </citation>
    <scope>NUCLEOTIDE SEQUENCE</scope>
    <source>
        <strain evidence="8">IBT 15544</strain>
    </source>
</reference>
<dbReference type="PANTHER" id="PTHR23501">
    <property type="entry name" value="MAJOR FACILITATOR SUPERFAMILY"/>
    <property type="match status" value="1"/>
</dbReference>
<accession>A0A9W9NAN8</accession>
<reference evidence="8" key="1">
    <citation type="submission" date="2022-12" db="EMBL/GenBank/DDBJ databases">
        <authorList>
            <person name="Petersen C."/>
        </authorList>
    </citation>
    <scope>NUCLEOTIDE SEQUENCE</scope>
    <source>
        <strain evidence="8">IBT 15544</strain>
    </source>
</reference>
<dbReference type="Gene3D" id="1.20.1250.20">
    <property type="entry name" value="MFS general substrate transporter like domains"/>
    <property type="match status" value="1"/>
</dbReference>
<dbReference type="InterPro" id="IPR036259">
    <property type="entry name" value="MFS_trans_sf"/>
</dbReference>
<dbReference type="RefSeq" id="XP_058312203.1">
    <property type="nucleotide sequence ID" value="XM_058449859.1"/>
</dbReference>
<feature type="transmembrane region" description="Helical" evidence="7">
    <location>
        <begin position="104"/>
        <end position="125"/>
    </location>
</feature>
<feature type="transmembrane region" description="Helical" evidence="7">
    <location>
        <begin position="221"/>
        <end position="242"/>
    </location>
</feature>
<keyword evidence="5 7" id="KW-1133">Transmembrane helix</keyword>
<dbReference type="OrthoDB" id="10021397at2759"/>
<keyword evidence="6 7" id="KW-0472">Membrane</keyword>
<sequence>MNGIWKTYKTWHNKYGPMVCLKYGERFGQIDYIGALLSIGTLLCSIMAMNFGGVLWNWSSSNSIGLFVGAGVLLILFLVQQTFKLGTSFENRMFPMHFWKSRTLIVLFFTMMLATFGSFIGIYYLPIYYQFTRGSTAIQTSVHLLPFIRFLVAFNMINGHFMGKTGYYYPWYIFGAALELIAVSSSVSPPSHTLSIYHETHPNEPRYKTDTVDEHTSDAKIYGYTIIMGTGVGCFCQAGFAIAQMKVKPEEIPFCVGFMTVGQMMGIVFGTGISGALFVNFAQQALQQVFPLTSEDEISNAISGVGSQLLRSASSEDYAAAIHGITRAIQLAYVPIIAAGAICLVCGLLMKREKVFVTGSFAG</sequence>
<name>A0A9W9NAN8_9EURO</name>
<evidence type="ECO:0000256" key="6">
    <source>
        <dbReference type="ARBA" id="ARBA00023136"/>
    </source>
</evidence>
<dbReference type="GeneID" id="83177160"/>
<feature type="transmembrane region" description="Helical" evidence="7">
    <location>
        <begin position="64"/>
        <end position="83"/>
    </location>
</feature>
<keyword evidence="9" id="KW-1185">Reference proteome</keyword>
<evidence type="ECO:0000256" key="7">
    <source>
        <dbReference type="SAM" id="Phobius"/>
    </source>
</evidence>
<evidence type="ECO:0000313" key="9">
    <source>
        <dbReference type="Proteomes" id="UP001150904"/>
    </source>
</evidence>
<dbReference type="Proteomes" id="UP001150904">
    <property type="component" value="Unassembled WGS sequence"/>
</dbReference>
<evidence type="ECO:0000256" key="5">
    <source>
        <dbReference type="ARBA" id="ARBA00022989"/>
    </source>
</evidence>
<dbReference type="GO" id="GO:0005886">
    <property type="term" value="C:plasma membrane"/>
    <property type="evidence" value="ECO:0007669"/>
    <property type="project" value="TreeGrafter"/>
</dbReference>
<evidence type="ECO:0000313" key="8">
    <source>
        <dbReference type="EMBL" id="KAJ5216390.1"/>
    </source>
</evidence>
<dbReference type="AlphaFoldDB" id="A0A9W9NAN8"/>
<dbReference type="GO" id="GO:0022857">
    <property type="term" value="F:transmembrane transporter activity"/>
    <property type="evidence" value="ECO:0007669"/>
    <property type="project" value="TreeGrafter"/>
</dbReference>
<comment type="similarity">
    <text evidence="2">Belongs to the major facilitator superfamily. TCR/Tet family.</text>
</comment>
<dbReference type="EMBL" id="JAPQKR010000005">
    <property type="protein sequence ID" value="KAJ5216390.1"/>
    <property type="molecule type" value="Genomic_DNA"/>
</dbReference>
<dbReference type="SUPFAM" id="SSF103473">
    <property type="entry name" value="MFS general substrate transporter"/>
    <property type="match status" value="1"/>
</dbReference>
<feature type="transmembrane region" description="Helical" evidence="7">
    <location>
        <begin position="254"/>
        <end position="279"/>
    </location>
</feature>
<feature type="transmembrane region" description="Helical" evidence="7">
    <location>
        <begin position="137"/>
        <end position="157"/>
    </location>
</feature>
<keyword evidence="4 7" id="KW-0812">Transmembrane</keyword>
<comment type="subcellular location">
    <subcellularLocation>
        <location evidence="1">Membrane</location>
        <topology evidence="1">Multi-pass membrane protein</topology>
    </subcellularLocation>
</comment>
<gene>
    <name evidence="8" type="ORF">N7498_002797</name>
</gene>
<comment type="caution">
    <text evidence="8">The sequence shown here is derived from an EMBL/GenBank/DDBJ whole genome shotgun (WGS) entry which is preliminary data.</text>
</comment>
<feature type="transmembrane region" description="Helical" evidence="7">
    <location>
        <begin position="32"/>
        <end position="58"/>
    </location>
</feature>
<protein>
    <submittedName>
        <fullName evidence="8">Major facilitator superfamily domain-containing protein</fullName>
    </submittedName>
</protein>
<organism evidence="8 9">
    <name type="scientific">Penicillium cinerascens</name>
    <dbReference type="NCBI Taxonomy" id="70096"/>
    <lineage>
        <taxon>Eukaryota</taxon>
        <taxon>Fungi</taxon>
        <taxon>Dikarya</taxon>
        <taxon>Ascomycota</taxon>
        <taxon>Pezizomycotina</taxon>
        <taxon>Eurotiomycetes</taxon>
        <taxon>Eurotiomycetidae</taxon>
        <taxon>Eurotiales</taxon>
        <taxon>Aspergillaceae</taxon>
        <taxon>Penicillium</taxon>
    </lineage>
</organism>
<evidence type="ECO:0000256" key="3">
    <source>
        <dbReference type="ARBA" id="ARBA00022448"/>
    </source>
</evidence>
<evidence type="ECO:0000256" key="2">
    <source>
        <dbReference type="ARBA" id="ARBA00007520"/>
    </source>
</evidence>
<evidence type="ECO:0000256" key="1">
    <source>
        <dbReference type="ARBA" id="ARBA00004141"/>
    </source>
</evidence>
<dbReference type="PANTHER" id="PTHR23501:SF12">
    <property type="entry name" value="MAJOR FACILITATOR SUPERFAMILY (MFS) PROFILE DOMAIN-CONTAINING PROTEIN-RELATED"/>
    <property type="match status" value="1"/>
</dbReference>
<keyword evidence="3" id="KW-0813">Transport</keyword>
<feature type="transmembrane region" description="Helical" evidence="7">
    <location>
        <begin position="169"/>
        <end position="187"/>
    </location>
</feature>
<proteinExistence type="inferred from homology"/>
<feature type="transmembrane region" description="Helical" evidence="7">
    <location>
        <begin position="331"/>
        <end position="350"/>
    </location>
</feature>